<dbReference type="Pfam" id="PF04075">
    <property type="entry name" value="F420H2_quin_red"/>
    <property type="match status" value="1"/>
</dbReference>
<dbReference type="GO" id="GO:0016491">
    <property type="term" value="F:oxidoreductase activity"/>
    <property type="evidence" value="ECO:0007669"/>
    <property type="project" value="InterPro"/>
</dbReference>
<dbReference type="OrthoDB" id="8225825at2"/>
<comment type="catalytic activity">
    <reaction evidence="2">
        <text>oxidized coenzyme F420-(gamma-L-Glu)(n) + a quinol + H(+) = reduced coenzyme F420-(gamma-L-Glu)(n) + a quinone</text>
        <dbReference type="Rhea" id="RHEA:39663"/>
        <dbReference type="Rhea" id="RHEA-COMP:12939"/>
        <dbReference type="Rhea" id="RHEA-COMP:14378"/>
        <dbReference type="ChEBI" id="CHEBI:15378"/>
        <dbReference type="ChEBI" id="CHEBI:24646"/>
        <dbReference type="ChEBI" id="CHEBI:132124"/>
        <dbReference type="ChEBI" id="CHEBI:133980"/>
        <dbReference type="ChEBI" id="CHEBI:139511"/>
    </reaction>
</comment>
<organism evidence="5 6">
    <name type="scientific">Embleya hyalina</name>
    <dbReference type="NCBI Taxonomy" id="516124"/>
    <lineage>
        <taxon>Bacteria</taxon>
        <taxon>Bacillati</taxon>
        <taxon>Actinomycetota</taxon>
        <taxon>Actinomycetes</taxon>
        <taxon>Kitasatosporales</taxon>
        <taxon>Streptomycetaceae</taxon>
        <taxon>Embleya</taxon>
    </lineage>
</organism>
<feature type="region of interest" description="Disordered" evidence="3">
    <location>
        <begin position="183"/>
        <end position="202"/>
    </location>
</feature>
<dbReference type="SUPFAM" id="SSF50475">
    <property type="entry name" value="FMN-binding split barrel"/>
    <property type="match status" value="1"/>
</dbReference>
<dbReference type="PANTHER" id="PTHR39428">
    <property type="entry name" value="F420H(2)-DEPENDENT QUINONE REDUCTASE RV1261C"/>
    <property type="match status" value="1"/>
</dbReference>
<reference evidence="5 6" key="1">
    <citation type="submission" date="2018-12" db="EMBL/GenBank/DDBJ databases">
        <title>Draft genome sequence of Embleya hyalina NBRC 13850T.</title>
        <authorList>
            <person name="Komaki H."/>
            <person name="Hosoyama A."/>
            <person name="Kimura A."/>
            <person name="Ichikawa N."/>
            <person name="Tamura T."/>
        </authorList>
    </citation>
    <scope>NUCLEOTIDE SEQUENCE [LARGE SCALE GENOMIC DNA]</scope>
    <source>
        <strain evidence="5 6">NBRC 13850</strain>
    </source>
</reference>
<dbReference type="PANTHER" id="PTHR39428:SF1">
    <property type="entry name" value="F420H(2)-DEPENDENT QUINONE REDUCTASE RV1261C"/>
    <property type="match status" value="1"/>
</dbReference>
<evidence type="ECO:0000259" key="4">
    <source>
        <dbReference type="Pfam" id="PF01814"/>
    </source>
</evidence>
<dbReference type="Gene3D" id="1.20.120.520">
    <property type="entry name" value="nmb1532 protein domain like"/>
    <property type="match status" value="1"/>
</dbReference>
<evidence type="ECO:0000256" key="1">
    <source>
        <dbReference type="ARBA" id="ARBA00008710"/>
    </source>
</evidence>
<evidence type="ECO:0000313" key="6">
    <source>
        <dbReference type="Proteomes" id="UP000286931"/>
    </source>
</evidence>
<comment type="caution">
    <text evidence="5">The sequence shown here is derived from an EMBL/GenBank/DDBJ whole genome shotgun (WGS) entry which is preliminary data.</text>
</comment>
<dbReference type="AlphaFoldDB" id="A0A401YUD0"/>
<proteinExistence type="inferred from homology"/>
<gene>
    <name evidence="5" type="ORF">EHYA_05886</name>
</gene>
<evidence type="ECO:0000256" key="2">
    <source>
        <dbReference type="ARBA" id="ARBA00049106"/>
    </source>
</evidence>
<feature type="compositionally biased region" description="Acidic residues" evidence="3">
    <location>
        <begin position="190"/>
        <end position="202"/>
    </location>
</feature>
<accession>A0A401YUD0</accession>
<keyword evidence="6" id="KW-1185">Reference proteome</keyword>
<dbReference type="RefSeq" id="WP_126640095.1">
    <property type="nucleotide sequence ID" value="NZ_BIFH01000026.1"/>
</dbReference>
<dbReference type="InterPro" id="IPR012312">
    <property type="entry name" value="Hemerythrin-like"/>
</dbReference>
<dbReference type="Gene3D" id="2.30.110.10">
    <property type="entry name" value="Electron Transport, Fmn-binding Protein, Chain A"/>
    <property type="match status" value="1"/>
</dbReference>
<evidence type="ECO:0000256" key="3">
    <source>
        <dbReference type="SAM" id="MobiDB-lite"/>
    </source>
</evidence>
<name>A0A401YUD0_9ACTN</name>
<dbReference type="NCBIfam" id="TIGR00026">
    <property type="entry name" value="hi_GC_TIGR00026"/>
    <property type="match status" value="1"/>
</dbReference>
<sequence length="311" mass="34237">MPETATHADPNASIIAEFRAHNGRVGGMFEGVTLVLITTAGRHTGRPWTTPVVAARDGDRWLVFASNAGGPRDPHWYLNLVASPQVTMEIGTDEGRVKPFAARAVPLAGDERDHQWDLQCARNPAFRDYAAATTRTIPVVALHPLDLTGDPARARLIAEQLIRHHEDLRAEIDRVRARFEHALAGGPEPDAPDNDADTDTGTDDLAGRLRRHCLTFCRHLQMHHIREDGAFSAFEREYPELVPAITRLRAEHAVVERALAAFAALLERAAGPDRGPDTEPARLRAEFEAVSAGLEEHFAYEEAHLLPALRG</sequence>
<dbReference type="GO" id="GO:0005886">
    <property type="term" value="C:plasma membrane"/>
    <property type="evidence" value="ECO:0007669"/>
    <property type="project" value="TreeGrafter"/>
</dbReference>
<feature type="domain" description="Hemerythrin-like" evidence="4">
    <location>
        <begin position="157"/>
        <end position="309"/>
    </location>
</feature>
<dbReference type="Pfam" id="PF01814">
    <property type="entry name" value="Hemerythrin"/>
    <property type="match status" value="1"/>
</dbReference>
<dbReference type="GO" id="GO:0070967">
    <property type="term" value="F:coenzyme F420 binding"/>
    <property type="evidence" value="ECO:0007669"/>
    <property type="project" value="TreeGrafter"/>
</dbReference>
<dbReference type="EMBL" id="BIFH01000026">
    <property type="protein sequence ID" value="GCD98186.1"/>
    <property type="molecule type" value="Genomic_DNA"/>
</dbReference>
<evidence type="ECO:0000313" key="5">
    <source>
        <dbReference type="EMBL" id="GCD98186.1"/>
    </source>
</evidence>
<dbReference type="InterPro" id="IPR004378">
    <property type="entry name" value="F420H2_quin_Rdtase"/>
</dbReference>
<dbReference type="InterPro" id="IPR012349">
    <property type="entry name" value="Split_barrel_FMN-bd"/>
</dbReference>
<protein>
    <submittedName>
        <fullName evidence="5">Cation-binding protein</fullName>
    </submittedName>
</protein>
<dbReference type="Proteomes" id="UP000286931">
    <property type="component" value="Unassembled WGS sequence"/>
</dbReference>
<comment type="similarity">
    <text evidence="1">Belongs to the F420H(2)-dependent quinone reductase family.</text>
</comment>